<dbReference type="Proteomes" id="UP000027661">
    <property type="component" value="Unassembled WGS sequence"/>
</dbReference>
<protein>
    <submittedName>
        <fullName evidence="1">Uncharacterized protein</fullName>
    </submittedName>
</protein>
<dbReference type="AlphaFoldDB" id="A0A069SKV5"/>
<dbReference type="PATRIC" id="fig|1339352.3.peg.1610"/>
<sequence length="44" mass="5266">MANINWISKLNCSIMELLFKQLCKYTILGGYNLFFTDKKYKKEN</sequence>
<proteinExistence type="predicted"/>
<comment type="caution">
    <text evidence="1">The sequence shown here is derived from an EMBL/GenBank/DDBJ whole genome shotgun (WGS) entry which is preliminary data.</text>
</comment>
<accession>A0A069SKV5</accession>
<evidence type="ECO:0000313" key="2">
    <source>
        <dbReference type="Proteomes" id="UP000027661"/>
    </source>
</evidence>
<evidence type="ECO:0000313" key="1">
    <source>
        <dbReference type="EMBL" id="KDS54561.1"/>
    </source>
</evidence>
<reference evidence="1 2" key="1">
    <citation type="submission" date="2014-04" db="EMBL/GenBank/DDBJ databases">
        <authorList>
            <person name="Sears C."/>
            <person name="Carroll K."/>
            <person name="Sack B.R."/>
            <person name="Qadri F."/>
            <person name="Myers L.L."/>
            <person name="Chung G.-T."/>
            <person name="Escheverria P."/>
            <person name="Fraser C.M."/>
            <person name="Sadzewicz L."/>
            <person name="Shefchek K.A."/>
            <person name="Tallon L."/>
            <person name="Das S.P."/>
            <person name="Daugherty S."/>
            <person name="Mongodin E.F."/>
        </authorList>
    </citation>
    <scope>NUCLEOTIDE SEQUENCE [LARGE SCALE GENOMIC DNA]</scope>
    <source>
        <strain evidence="1 2">3975 RP4</strain>
    </source>
</reference>
<gene>
    <name evidence="1" type="ORF">M099_1659</name>
</gene>
<dbReference type="EMBL" id="JNHM01000020">
    <property type="protein sequence ID" value="KDS54561.1"/>
    <property type="molecule type" value="Genomic_DNA"/>
</dbReference>
<name>A0A069SKV5_PHOVU</name>
<organism evidence="1 2">
    <name type="scientific">Phocaeicola vulgatus str. 3975 RP4</name>
    <dbReference type="NCBI Taxonomy" id="1339352"/>
    <lineage>
        <taxon>Bacteria</taxon>
        <taxon>Pseudomonadati</taxon>
        <taxon>Bacteroidota</taxon>
        <taxon>Bacteroidia</taxon>
        <taxon>Bacteroidales</taxon>
        <taxon>Bacteroidaceae</taxon>
        <taxon>Phocaeicola</taxon>
    </lineage>
</organism>